<evidence type="ECO:0000256" key="1">
    <source>
        <dbReference type="SAM" id="Phobius"/>
    </source>
</evidence>
<feature type="transmembrane region" description="Helical" evidence="1">
    <location>
        <begin position="63"/>
        <end position="86"/>
    </location>
</feature>
<comment type="caution">
    <text evidence="2">The sequence shown here is derived from an EMBL/GenBank/DDBJ whole genome shotgun (WGS) entry which is preliminary data.</text>
</comment>
<dbReference type="STRING" id="1317121.ATO11_19160"/>
<dbReference type="RefSeq" id="WP_050532533.1">
    <property type="nucleotide sequence ID" value="NZ_AQQZ01000015.1"/>
</dbReference>
<keyword evidence="1" id="KW-0472">Membrane</keyword>
<protein>
    <submittedName>
        <fullName evidence="2">Uncharacterized protein</fullName>
    </submittedName>
</protein>
<feature type="transmembrane region" description="Helical" evidence="1">
    <location>
        <begin position="32"/>
        <end position="57"/>
    </location>
</feature>
<keyword evidence="1" id="KW-1133">Transmembrane helix</keyword>
<evidence type="ECO:0000313" key="3">
    <source>
        <dbReference type="Proteomes" id="UP000036938"/>
    </source>
</evidence>
<dbReference type="Proteomes" id="UP000036938">
    <property type="component" value="Unassembled WGS sequence"/>
</dbReference>
<reference evidence="2 3" key="1">
    <citation type="journal article" date="2015" name="Int. J. Syst. Evol. Microbiol.">
        <title>Aestuariivita atlantica sp. nov., isolated from deep sea sediment of the Atlantic Ocean.</title>
        <authorList>
            <person name="Li G."/>
            <person name="Lai Q."/>
            <person name="Du Y."/>
            <person name="Liu X."/>
            <person name="Sun F."/>
            <person name="Shao Z."/>
        </authorList>
    </citation>
    <scope>NUCLEOTIDE SEQUENCE [LARGE SCALE GENOMIC DNA]</scope>
    <source>
        <strain evidence="2 3">22II-S11-z3</strain>
    </source>
</reference>
<evidence type="ECO:0000313" key="2">
    <source>
        <dbReference type="EMBL" id="KNG92118.1"/>
    </source>
</evidence>
<dbReference type="EMBL" id="AQQZ01000015">
    <property type="protein sequence ID" value="KNG92118.1"/>
    <property type="molecule type" value="Genomic_DNA"/>
</dbReference>
<keyword evidence="1" id="KW-0812">Transmembrane</keyword>
<gene>
    <name evidence="2" type="ORF">ATO11_19160</name>
</gene>
<name>A0A0L1JL18_9RHOB</name>
<sequence length="146" mass="15203">MVNSTTFRRLALLGRIKSMRLRIAVQHASRQMAVVAFALLLALGGIGLLMFCLFTLLAAEFGVILGALVSGVLLLVVAGLAIAGAARMKPPAEAAMLDEVEQTLVGEISADLAGIETGLKRIETGTSALFKGDYLTALASFAGSVR</sequence>
<proteinExistence type="predicted"/>
<accession>A0A0L1JL18</accession>
<organism evidence="2 3">
    <name type="scientific">Pseudaestuariivita atlantica</name>
    <dbReference type="NCBI Taxonomy" id="1317121"/>
    <lineage>
        <taxon>Bacteria</taxon>
        <taxon>Pseudomonadati</taxon>
        <taxon>Pseudomonadota</taxon>
        <taxon>Alphaproteobacteria</taxon>
        <taxon>Rhodobacterales</taxon>
        <taxon>Paracoccaceae</taxon>
        <taxon>Pseudaestuariivita</taxon>
    </lineage>
</organism>
<keyword evidence="3" id="KW-1185">Reference proteome</keyword>
<dbReference type="AlphaFoldDB" id="A0A0L1JL18"/>